<sequence>MYNNSILEKNIMVLIKKIESLRIILNEAFINDEISYDEKLNISREMDKLINEYYKLNNKYLNIVTTHII</sequence>
<organism evidence="1 2">
    <name type="scientific">Clostridium simiarum</name>
    <dbReference type="NCBI Taxonomy" id="2841506"/>
    <lineage>
        <taxon>Bacteria</taxon>
        <taxon>Bacillati</taxon>
        <taxon>Bacillota</taxon>
        <taxon>Clostridia</taxon>
        <taxon>Eubacteriales</taxon>
        <taxon>Clostridiaceae</taxon>
        <taxon>Clostridium</taxon>
    </lineage>
</organism>
<keyword evidence="2" id="KW-1185">Reference proteome</keyword>
<dbReference type="Pfam" id="PF09388">
    <property type="entry name" value="SpoOE-like"/>
    <property type="match status" value="1"/>
</dbReference>
<accession>A0ABS6F0N3</accession>
<evidence type="ECO:0000313" key="2">
    <source>
        <dbReference type="Proteomes" id="UP000736583"/>
    </source>
</evidence>
<gene>
    <name evidence="1" type="ORF">KQI89_05140</name>
</gene>
<proteinExistence type="predicted"/>
<comment type="caution">
    <text evidence="1">The sequence shown here is derived from an EMBL/GenBank/DDBJ whole genome shotgun (WGS) entry which is preliminary data.</text>
</comment>
<dbReference type="InterPro" id="IPR037208">
    <property type="entry name" value="Spo0E-like_sf"/>
</dbReference>
<name>A0ABS6F0N3_9CLOT</name>
<evidence type="ECO:0000313" key="1">
    <source>
        <dbReference type="EMBL" id="MBU5591142.1"/>
    </source>
</evidence>
<protein>
    <submittedName>
        <fullName evidence="1">Aspartyl-phosphate phosphatase Spo0E family protein</fullName>
    </submittedName>
</protein>
<dbReference type="Proteomes" id="UP000736583">
    <property type="component" value="Unassembled WGS sequence"/>
</dbReference>
<dbReference type="SUPFAM" id="SSF140500">
    <property type="entry name" value="BAS1536-like"/>
    <property type="match status" value="1"/>
</dbReference>
<dbReference type="Gene3D" id="4.10.280.10">
    <property type="entry name" value="Helix-loop-helix DNA-binding domain"/>
    <property type="match status" value="1"/>
</dbReference>
<dbReference type="InterPro" id="IPR018540">
    <property type="entry name" value="Spo0E-like"/>
</dbReference>
<dbReference type="RefSeq" id="WP_032122063.1">
    <property type="nucleotide sequence ID" value="NZ_JAHLQL010000001.1"/>
</dbReference>
<reference evidence="1 2" key="1">
    <citation type="submission" date="2021-06" db="EMBL/GenBank/DDBJ databases">
        <authorList>
            <person name="Sun Q."/>
            <person name="Li D."/>
        </authorList>
    </citation>
    <scope>NUCLEOTIDE SEQUENCE [LARGE SCALE GENOMIC DNA]</scope>
    <source>
        <strain evidence="1 2">MSJ-4</strain>
    </source>
</reference>
<dbReference type="InterPro" id="IPR036638">
    <property type="entry name" value="HLH_DNA-bd_sf"/>
</dbReference>
<dbReference type="EMBL" id="JAHLQL010000001">
    <property type="protein sequence ID" value="MBU5591142.1"/>
    <property type="molecule type" value="Genomic_DNA"/>
</dbReference>